<dbReference type="InterPro" id="IPR030191">
    <property type="entry name" value="CodB"/>
</dbReference>
<dbReference type="PANTHER" id="PTHR30569">
    <property type="entry name" value="CYTOSINE TRANSPORTER CODB"/>
    <property type="match status" value="1"/>
</dbReference>
<evidence type="ECO:0008006" key="4">
    <source>
        <dbReference type="Google" id="ProtNLM"/>
    </source>
</evidence>
<feature type="transmembrane region" description="Helical" evidence="1">
    <location>
        <begin position="295"/>
        <end position="315"/>
    </location>
</feature>
<evidence type="ECO:0000313" key="3">
    <source>
        <dbReference type="Proteomes" id="UP000007809"/>
    </source>
</evidence>
<reference evidence="2 3" key="1">
    <citation type="journal article" date="2011" name="J. Bacteriol.">
        <title>Genome sequence of the 1,4-dioxane-degrading Pseudonocardia dioxanivorans strain CB1190.</title>
        <authorList>
            <person name="Sales C.M."/>
            <person name="Mahendra S."/>
            <person name="Grostern A."/>
            <person name="Parales R.E."/>
            <person name="Goodwin L.A."/>
            <person name="Woyke T."/>
            <person name="Nolan M."/>
            <person name="Lapidus A."/>
            <person name="Chertkov O."/>
            <person name="Ovchinnikova G."/>
            <person name="Sczyrba A."/>
            <person name="Alvarez-Cohen L."/>
        </authorList>
    </citation>
    <scope>NUCLEOTIDE SEQUENCE [LARGE SCALE GENOMIC DNA]</scope>
    <source>
        <strain evidence="3">ATCC 55486 / DSM 44775 / JCM 13855 / CB1190</strain>
    </source>
</reference>
<dbReference type="AlphaFoldDB" id="F4CTZ1"/>
<feature type="transmembrane region" description="Helical" evidence="1">
    <location>
        <begin position="260"/>
        <end position="283"/>
    </location>
</feature>
<feature type="transmembrane region" description="Helical" evidence="1">
    <location>
        <begin position="348"/>
        <end position="369"/>
    </location>
</feature>
<keyword evidence="1" id="KW-1133">Transmembrane helix</keyword>
<feature type="transmembrane region" description="Helical" evidence="1">
    <location>
        <begin position="183"/>
        <end position="201"/>
    </location>
</feature>
<dbReference type="PANTHER" id="PTHR30569:SF0">
    <property type="entry name" value="CYTOSINE PERMEASE"/>
    <property type="match status" value="1"/>
</dbReference>
<dbReference type="HOGENOM" id="CLU_036189_0_0_11"/>
<feature type="transmembrane region" description="Helical" evidence="1">
    <location>
        <begin position="413"/>
        <end position="431"/>
    </location>
</feature>
<dbReference type="Proteomes" id="UP000007809">
    <property type="component" value="Chromosome"/>
</dbReference>
<name>F4CTZ1_PSEUX</name>
<feature type="transmembrane region" description="Helical" evidence="1">
    <location>
        <begin position="375"/>
        <end position="393"/>
    </location>
</feature>
<dbReference type="KEGG" id="pdx:Psed_1152"/>
<dbReference type="OrthoDB" id="9056232at2"/>
<feature type="transmembrane region" description="Helical" evidence="1">
    <location>
        <begin position="78"/>
        <end position="100"/>
    </location>
</feature>
<keyword evidence="3" id="KW-1185">Reference proteome</keyword>
<feature type="transmembrane region" description="Helical" evidence="1">
    <location>
        <begin position="49"/>
        <end position="72"/>
    </location>
</feature>
<keyword evidence="1" id="KW-0812">Transmembrane</keyword>
<dbReference type="EMBL" id="CP002593">
    <property type="protein sequence ID" value="AEA23399.1"/>
    <property type="molecule type" value="Genomic_DNA"/>
</dbReference>
<evidence type="ECO:0000256" key="1">
    <source>
        <dbReference type="SAM" id="Phobius"/>
    </source>
</evidence>
<dbReference type="GO" id="GO:0015209">
    <property type="term" value="F:cytosine transmembrane transporter activity"/>
    <property type="evidence" value="ECO:0007669"/>
    <property type="project" value="InterPro"/>
</dbReference>
<proteinExistence type="predicted"/>
<feature type="transmembrane region" description="Helical" evidence="1">
    <location>
        <begin position="112"/>
        <end position="136"/>
    </location>
</feature>
<keyword evidence="1" id="KW-0472">Membrane</keyword>
<evidence type="ECO:0000313" key="2">
    <source>
        <dbReference type="EMBL" id="AEA23399.1"/>
    </source>
</evidence>
<dbReference type="GO" id="GO:0005886">
    <property type="term" value="C:plasma membrane"/>
    <property type="evidence" value="ECO:0007669"/>
    <property type="project" value="TreeGrafter"/>
</dbReference>
<feature type="transmembrane region" description="Helical" evidence="1">
    <location>
        <begin position="156"/>
        <end position="176"/>
    </location>
</feature>
<dbReference type="eggNOG" id="COG1457">
    <property type="taxonomic scope" value="Bacteria"/>
</dbReference>
<dbReference type="STRING" id="675635.Psed_1152"/>
<dbReference type="Gene3D" id="1.10.4160.10">
    <property type="entry name" value="Hydantoin permease"/>
    <property type="match status" value="1"/>
</dbReference>
<feature type="transmembrane region" description="Helical" evidence="1">
    <location>
        <begin position="443"/>
        <end position="462"/>
    </location>
</feature>
<feature type="transmembrane region" description="Helical" evidence="1">
    <location>
        <begin position="221"/>
        <end position="239"/>
    </location>
</feature>
<accession>F4CTZ1</accession>
<gene>
    <name evidence="2" type="ordered locus">Psed_1152</name>
</gene>
<sequence>MSGEDRTGSLAPLRVSYEDDPRVVRSAGTEDYALHVAPRTWRSGRVSLLMAWYAFASAMFWLIVGATVSLAVGTRDTLIGLGLSIIAYSVFGTLLGRHAARTGISSALFSRALFGYLGAAVAPLIVGATALYYAVFEGSVVAEVFHQYTGWGNIQIWYLIVAAYSIPIVIGGVRTWLDKLNGVLLPFYYIGLTVAVVWTIVVNGYSNDWLTAGPVDPQANFYAPGWVFAFSVYMGVWIMKPFTWDYARLAKTADATFHKWLTFGPLFYTLTLGVNAVVGIFLAHSLTAGTTLTELSAVQAIVGLTGIFGVALVWVSQTRINTANYYLASINAESFFARVFRIRLPRRVWVVLAGVAVFALMLTNAISYLLKALQWQGVVVVAWVAIALVYLAFARRDRRPSEEFEFRPGRVPAFNVVGLGSWLVASMTGIVMVEAGGSFGATWAPPFAFVIAGVLYAIGRYLTGERHVRLIRPHDPRFEVDDPWEARVECASCERSYIAQEMDRNPATPGHAPICGECGSNDNAYLRAAYAEARTVPTTPVAVDAAPKAPEPRA</sequence>
<protein>
    <recommendedName>
        <fullName evidence="4">Permease for cytosine/purines uracil thiamine allantoin</fullName>
    </recommendedName>
</protein>
<organism evidence="2 3">
    <name type="scientific">Pseudonocardia dioxanivorans (strain ATCC 55486 / DSM 44775 / JCM 13855 / CB1190)</name>
    <dbReference type="NCBI Taxonomy" id="675635"/>
    <lineage>
        <taxon>Bacteria</taxon>
        <taxon>Bacillati</taxon>
        <taxon>Actinomycetota</taxon>
        <taxon>Actinomycetes</taxon>
        <taxon>Pseudonocardiales</taxon>
        <taxon>Pseudonocardiaceae</taxon>
        <taxon>Pseudonocardia</taxon>
    </lineage>
</organism>